<dbReference type="SMART" id="SM00382">
    <property type="entry name" value="AAA"/>
    <property type="match status" value="1"/>
</dbReference>
<evidence type="ECO:0000256" key="2">
    <source>
        <dbReference type="ARBA" id="ARBA00022475"/>
    </source>
</evidence>
<sequence>MSSLLNLHSLEKRFGDRVLFRIETLTLDRGKAYVLTGSNGSGKSTLLKILGGLERARVEQAFFLGHAVRFFPYPREMRRSVVYVHQHPVMFDTSIEANIGYGLAARGFTKGEIRERVEEAMRWAGLIGVRNLPPRTLSGGEKQRVALARAKVVEPKLLLLDEPTANLDTAAREQVMQLLPQLTSMGTSVVIACHDRELIRLSDALRLDLREGRLCAHAEDAE</sequence>
<reference evidence="6 7" key="1">
    <citation type="submission" date="2023-08" db="EMBL/GenBank/DDBJ databases">
        <title>Oxalobacteraceae gen .nov., isolated from river sludge outside the plant.</title>
        <authorList>
            <person name="Zhao S.Y."/>
        </authorList>
    </citation>
    <scope>NUCLEOTIDE SEQUENCE [LARGE SCALE GENOMIC DNA]</scope>
    <source>
        <strain evidence="6 7">R-40</strain>
    </source>
</reference>
<dbReference type="CDD" id="cd03225">
    <property type="entry name" value="ABC_cobalt_CbiO_domain1"/>
    <property type="match status" value="1"/>
</dbReference>
<dbReference type="InterPro" id="IPR003593">
    <property type="entry name" value="AAA+_ATPase"/>
</dbReference>
<feature type="domain" description="ABC transporter" evidence="5">
    <location>
        <begin position="5"/>
        <end position="222"/>
    </location>
</feature>
<dbReference type="Proteomes" id="UP001225596">
    <property type="component" value="Unassembled WGS sequence"/>
</dbReference>
<dbReference type="EMBL" id="JAUYVH010000001">
    <property type="protein sequence ID" value="MDQ9169162.1"/>
    <property type="molecule type" value="Genomic_DNA"/>
</dbReference>
<evidence type="ECO:0000259" key="5">
    <source>
        <dbReference type="PROSITE" id="PS50893"/>
    </source>
</evidence>
<dbReference type="Gene3D" id="3.40.50.300">
    <property type="entry name" value="P-loop containing nucleotide triphosphate hydrolases"/>
    <property type="match status" value="1"/>
</dbReference>
<evidence type="ECO:0000313" key="7">
    <source>
        <dbReference type="Proteomes" id="UP001225596"/>
    </source>
</evidence>
<comment type="caution">
    <text evidence="6">The sequence shown here is derived from an EMBL/GenBank/DDBJ whole genome shotgun (WGS) entry which is preliminary data.</text>
</comment>
<keyword evidence="4 6" id="KW-0067">ATP-binding</keyword>
<name>A0ABU1BJI4_9BURK</name>
<keyword evidence="2" id="KW-1003">Cell membrane</keyword>
<dbReference type="PROSITE" id="PS50893">
    <property type="entry name" value="ABC_TRANSPORTER_2"/>
    <property type="match status" value="1"/>
</dbReference>
<dbReference type="PANTHER" id="PTHR24220:SF612">
    <property type="entry name" value="FE(3+) IONS IMPORT ATP-BINDING PROTEIN FBPC"/>
    <property type="match status" value="1"/>
</dbReference>
<protein>
    <submittedName>
        <fullName evidence="6">Energy-coupling factor ABC transporter ATP-binding protein</fullName>
    </submittedName>
</protein>
<organism evidence="6 7">
    <name type="scientific">Keguizhuia sedimenti</name>
    <dbReference type="NCBI Taxonomy" id="3064264"/>
    <lineage>
        <taxon>Bacteria</taxon>
        <taxon>Pseudomonadati</taxon>
        <taxon>Pseudomonadota</taxon>
        <taxon>Betaproteobacteria</taxon>
        <taxon>Burkholderiales</taxon>
        <taxon>Oxalobacteraceae</taxon>
        <taxon>Keguizhuia</taxon>
    </lineage>
</organism>
<evidence type="ECO:0000313" key="6">
    <source>
        <dbReference type="EMBL" id="MDQ9169162.1"/>
    </source>
</evidence>
<dbReference type="PANTHER" id="PTHR24220">
    <property type="entry name" value="IMPORT ATP-BINDING PROTEIN"/>
    <property type="match status" value="1"/>
</dbReference>
<keyword evidence="1" id="KW-0813">Transport</keyword>
<dbReference type="InterPro" id="IPR027417">
    <property type="entry name" value="P-loop_NTPase"/>
</dbReference>
<gene>
    <name evidence="6" type="ORF">Q8A64_01930</name>
</gene>
<dbReference type="InterPro" id="IPR003439">
    <property type="entry name" value="ABC_transporter-like_ATP-bd"/>
</dbReference>
<accession>A0ABU1BJI4</accession>
<keyword evidence="7" id="KW-1185">Reference proteome</keyword>
<dbReference type="InterPro" id="IPR015854">
    <property type="entry name" value="ABC_transpr_LolD-like"/>
</dbReference>
<keyword evidence="2" id="KW-0472">Membrane</keyword>
<dbReference type="Pfam" id="PF00005">
    <property type="entry name" value="ABC_tran"/>
    <property type="match status" value="1"/>
</dbReference>
<proteinExistence type="predicted"/>
<keyword evidence="3" id="KW-0547">Nucleotide-binding</keyword>
<evidence type="ECO:0000256" key="1">
    <source>
        <dbReference type="ARBA" id="ARBA00022448"/>
    </source>
</evidence>
<dbReference type="RefSeq" id="WP_338434997.1">
    <property type="nucleotide sequence ID" value="NZ_JAUYVH010000001.1"/>
</dbReference>
<evidence type="ECO:0000256" key="4">
    <source>
        <dbReference type="ARBA" id="ARBA00022840"/>
    </source>
</evidence>
<dbReference type="GO" id="GO:0005524">
    <property type="term" value="F:ATP binding"/>
    <property type="evidence" value="ECO:0007669"/>
    <property type="project" value="UniProtKB-KW"/>
</dbReference>
<dbReference type="InterPro" id="IPR015856">
    <property type="entry name" value="ABC_transpr_CbiO/EcfA_su"/>
</dbReference>
<evidence type="ECO:0000256" key="3">
    <source>
        <dbReference type="ARBA" id="ARBA00022741"/>
    </source>
</evidence>
<dbReference type="SUPFAM" id="SSF52540">
    <property type="entry name" value="P-loop containing nucleoside triphosphate hydrolases"/>
    <property type="match status" value="1"/>
</dbReference>